<accession>A0A915AJK3</accession>
<dbReference type="WBParaSite" id="PgR007_g119_t01">
    <property type="protein sequence ID" value="PgR007_g119_t01"/>
    <property type="gene ID" value="PgR007_g119"/>
</dbReference>
<name>A0A915AJK3_PARUN</name>
<organism evidence="1 2">
    <name type="scientific">Parascaris univalens</name>
    <name type="common">Nematode worm</name>
    <dbReference type="NCBI Taxonomy" id="6257"/>
    <lineage>
        <taxon>Eukaryota</taxon>
        <taxon>Metazoa</taxon>
        <taxon>Ecdysozoa</taxon>
        <taxon>Nematoda</taxon>
        <taxon>Chromadorea</taxon>
        <taxon>Rhabditida</taxon>
        <taxon>Spirurina</taxon>
        <taxon>Ascaridomorpha</taxon>
        <taxon>Ascaridoidea</taxon>
        <taxon>Ascarididae</taxon>
        <taxon>Parascaris</taxon>
    </lineage>
</organism>
<sequence>MTRAHLVTLLRVMAYYPNNGNIALELVVNKNINPYEGDKSEQRVPIQQDPQNGSVRLLRRTSSLPPLFHLRFAITKIISLVLYGKNTHYEHTAPNKKFPLHVGMFKSACFFNLCGEFFNHTF</sequence>
<protein>
    <submittedName>
        <fullName evidence="2">Ovule protein</fullName>
    </submittedName>
</protein>
<evidence type="ECO:0000313" key="2">
    <source>
        <dbReference type="WBParaSite" id="PgR007_g119_t01"/>
    </source>
</evidence>
<evidence type="ECO:0000313" key="1">
    <source>
        <dbReference type="Proteomes" id="UP000887569"/>
    </source>
</evidence>
<keyword evidence="1" id="KW-1185">Reference proteome</keyword>
<reference evidence="2" key="1">
    <citation type="submission" date="2022-11" db="UniProtKB">
        <authorList>
            <consortium name="WormBaseParasite"/>
        </authorList>
    </citation>
    <scope>IDENTIFICATION</scope>
</reference>
<dbReference type="AlphaFoldDB" id="A0A915AJK3"/>
<proteinExistence type="predicted"/>
<dbReference type="Proteomes" id="UP000887569">
    <property type="component" value="Unplaced"/>
</dbReference>